<evidence type="ECO:0008006" key="11">
    <source>
        <dbReference type="Google" id="ProtNLM"/>
    </source>
</evidence>
<evidence type="ECO:0000259" key="7">
    <source>
        <dbReference type="Pfam" id="PF03828"/>
    </source>
</evidence>
<dbReference type="GO" id="GO:1990817">
    <property type="term" value="F:poly(A) RNA polymerase activity"/>
    <property type="evidence" value="ECO:0007669"/>
    <property type="project" value="UniProtKB-ARBA"/>
</dbReference>
<keyword evidence="10" id="KW-1185">Reference proteome</keyword>
<dbReference type="EMBL" id="JAHQIW010003120">
    <property type="protein sequence ID" value="KAJ1357378.1"/>
    <property type="molecule type" value="Genomic_DNA"/>
</dbReference>
<dbReference type="CDD" id="cd05402">
    <property type="entry name" value="NT_PAP_TUTase"/>
    <property type="match status" value="1"/>
</dbReference>
<comment type="caution">
    <text evidence="9">The sequence shown here is derived from an EMBL/GenBank/DDBJ whole genome shotgun (WGS) entry which is preliminary data.</text>
</comment>
<dbReference type="Pfam" id="PF22600">
    <property type="entry name" value="MTPAP-like_central"/>
    <property type="match status" value="1"/>
</dbReference>
<reference evidence="9" key="1">
    <citation type="submission" date="2021-06" db="EMBL/GenBank/DDBJ databases">
        <title>Parelaphostrongylus tenuis whole genome reference sequence.</title>
        <authorList>
            <person name="Garwood T.J."/>
            <person name="Larsen P.A."/>
            <person name="Fountain-Jones N.M."/>
            <person name="Garbe J.R."/>
            <person name="Macchietto M.G."/>
            <person name="Kania S.A."/>
            <person name="Gerhold R.W."/>
            <person name="Richards J.E."/>
            <person name="Wolf T.M."/>
        </authorList>
    </citation>
    <scope>NUCLEOTIDE SEQUENCE</scope>
    <source>
        <strain evidence="9">MNPRO001-30</strain>
        <tissue evidence="9">Meninges</tissue>
    </source>
</reference>
<evidence type="ECO:0000313" key="10">
    <source>
        <dbReference type="Proteomes" id="UP001196413"/>
    </source>
</evidence>
<dbReference type="GO" id="GO:0050265">
    <property type="term" value="F:RNA uridylyltransferase activity"/>
    <property type="evidence" value="ECO:0007669"/>
    <property type="project" value="TreeGrafter"/>
</dbReference>
<evidence type="ECO:0000313" key="9">
    <source>
        <dbReference type="EMBL" id="KAJ1357378.1"/>
    </source>
</evidence>
<accession>A0AAD5MJQ0</accession>
<dbReference type="PANTHER" id="PTHR12271:SF66">
    <property type="entry name" value="TERMINAL URIDYLYLTRANSFERASE TAILOR"/>
    <property type="match status" value="1"/>
</dbReference>
<feature type="domain" description="Poly(A) RNA polymerase mitochondrial-like central palm" evidence="8">
    <location>
        <begin position="912"/>
        <end position="1012"/>
    </location>
</feature>
<dbReference type="GO" id="GO:0046872">
    <property type="term" value="F:metal ion binding"/>
    <property type="evidence" value="ECO:0007669"/>
    <property type="project" value="UniProtKB-KW"/>
</dbReference>
<evidence type="ECO:0000256" key="1">
    <source>
        <dbReference type="ARBA" id="ARBA00001936"/>
    </source>
</evidence>
<name>A0AAD5MJQ0_PARTN</name>
<dbReference type="InterPro" id="IPR054708">
    <property type="entry name" value="MTPAP-like_central"/>
</dbReference>
<evidence type="ECO:0000256" key="3">
    <source>
        <dbReference type="ARBA" id="ARBA00022679"/>
    </source>
</evidence>
<evidence type="ECO:0000256" key="4">
    <source>
        <dbReference type="ARBA" id="ARBA00022723"/>
    </source>
</evidence>
<evidence type="ECO:0000259" key="8">
    <source>
        <dbReference type="Pfam" id="PF22600"/>
    </source>
</evidence>
<feature type="domain" description="PAP-associated" evidence="7">
    <location>
        <begin position="1100"/>
        <end position="1151"/>
    </location>
</feature>
<feature type="region of interest" description="Disordered" evidence="6">
    <location>
        <begin position="1219"/>
        <end position="1253"/>
    </location>
</feature>
<gene>
    <name evidence="9" type="ORF">KIN20_015514</name>
</gene>
<keyword evidence="5" id="KW-0460">Magnesium</keyword>
<dbReference type="Gene3D" id="3.30.460.10">
    <property type="entry name" value="Beta Polymerase, domain 2"/>
    <property type="match status" value="2"/>
</dbReference>
<evidence type="ECO:0000256" key="6">
    <source>
        <dbReference type="SAM" id="MobiDB-lite"/>
    </source>
</evidence>
<comment type="cofactor">
    <cofactor evidence="1">
        <name>Mn(2+)</name>
        <dbReference type="ChEBI" id="CHEBI:29035"/>
    </cofactor>
</comment>
<protein>
    <recommendedName>
        <fullName evidence="11">PAP-associated domain-containing protein</fullName>
    </recommendedName>
</protein>
<evidence type="ECO:0000256" key="5">
    <source>
        <dbReference type="ARBA" id="ARBA00022842"/>
    </source>
</evidence>
<keyword evidence="4" id="KW-0479">Metal-binding</keyword>
<dbReference type="Pfam" id="PF03828">
    <property type="entry name" value="PAP_assoc"/>
    <property type="match status" value="1"/>
</dbReference>
<dbReference type="InterPro" id="IPR043519">
    <property type="entry name" value="NT_sf"/>
</dbReference>
<comment type="cofactor">
    <cofactor evidence="2">
        <name>Mg(2+)</name>
        <dbReference type="ChEBI" id="CHEBI:18420"/>
    </cofactor>
</comment>
<feature type="region of interest" description="Disordered" evidence="6">
    <location>
        <begin position="13"/>
        <end position="57"/>
    </location>
</feature>
<dbReference type="GO" id="GO:0031123">
    <property type="term" value="P:RNA 3'-end processing"/>
    <property type="evidence" value="ECO:0007669"/>
    <property type="project" value="TreeGrafter"/>
</dbReference>
<organism evidence="9 10">
    <name type="scientific">Parelaphostrongylus tenuis</name>
    <name type="common">Meningeal worm</name>
    <dbReference type="NCBI Taxonomy" id="148309"/>
    <lineage>
        <taxon>Eukaryota</taxon>
        <taxon>Metazoa</taxon>
        <taxon>Ecdysozoa</taxon>
        <taxon>Nematoda</taxon>
        <taxon>Chromadorea</taxon>
        <taxon>Rhabditida</taxon>
        <taxon>Rhabditina</taxon>
        <taxon>Rhabditomorpha</taxon>
        <taxon>Strongyloidea</taxon>
        <taxon>Metastrongylidae</taxon>
        <taxon>Parelaphostrongylus</taxon>
    </lineage>
</organism>
<dbReference type="Proteomes" id="UP001196413">
    <property type="component" value="Unassembled WGS sequence"/>
</dbReference>
<proteinExistence type="predicted"/>
<dbReference type="InterPro" id="IPR002058">
    <property type="entry name" value="PAP_assoc"/>
</dbReference>
<dbReference type="PANTHER" id="PTHR12271">
    <property type="entry name" value="POLY A POLYMERASE CID PAP -RELATED"/>
    <property type="match status" value="1"/>
</dbReference>
<dbReference type="SUPFAM" id="SSF81301">
    <property type="entry name" value="Nucleotidyltransferase"/>
    <property type="match status" value="2"/>
</dbReference>
<dbReference type="SUPFAM" id="SSF81631">
    <property type="entry name" value="PAP/OAS1 substrate-binding domain"/>
    <property type="match status" value="2"/>
</dbReference>
<keyword evidence="3" id="KW-0808">Transferase</keyword>
<dbReference type="Gene3D" id="1.10.1410.10">
    <property type="match status" value="2"/>
</dbReference>
<evidence type="ECO:0000256" key="2">
    <source>
        <dbReference type="ARBA" id="ARBA00001946"/>
    </source>
</evidence>
<sequence length="1301" mass="149279">MVSCVGVNMTKKRDSNAAVDSQMASMPPQMEKTGSSPHSLVHRPEFQGTRLPPQRTYSSRKKSAHFVDYSFEDFPIMLNGTFFQICNGNYSVSLSPKRKFDGILISVKRGTSVRPTVCAIVSFKSSDSHIRSAVKECADHLELSGCAVSDGQRHPVSHCSVSYLADHYIVVLDKISEHFSEAIYYCSLCDFHLVDIRHVKHHFITSQHFTAEQHIKERTQLLEKLPNMSTKQLEAINTLINKIIRESDENVKGPIWKRSLELSHTVEELFHRTVFPEMGVIGRIQVYGSVSARTAIDSSDLNLSIDIPKCDDPIEAMKRITEVLNKASDSFNASLVSNSPLFISFTMSNVNVRIAWRCENGVKLGNLLSVYTEVRPQYADLCRVVRKWAKVSGICSSENRQNGLTSYAFDLMVLYFLQQSDLLPCLHEMRPVTSHERKTDPMIEHFYVDRDSYENDIHAIIAKFERPYTVWDIGQLYVDFLRFYALRIHADEVIQVYTRKRITKDQTHWSKKLLQICDPFRTDNIVSFTKHYQPYFFNCFLKSYLYFAIPQTQRGPLIDITLYQKLDESNGRRKKIGGRKGSEVEAAERLEKTTCQKSTLAGSTSLFNGDVDDDEYTAAADAVVEDGKLRAEIEKKILKDLMETSSVHNILLKDLNSENVEIDSILVYSRRTMNRIRRSNPTRIDLQVYRRLKRLGLACREYSYRNKEVDAMHQFRRQKIIHEEKRRKMRAQLNKGELKLLALTKSLSDDLSETELQGCLSRKMDKSAGVCGVQQVNGLPEFAKNIDDNEVSVTGMEVENIETRVCYDDFHILFKDYNERKYKKKINELDAGQFTYTFESSENFNNGYMPQIVCSICEKTGHWSEQCTLMNIPLVEDLNHTKEDFEWTELDNVIMGSHEGTRIKSECDLNRQVRLKIFGSLLSGFGVVNSDIDICFRFQEDVQPLEVDSVGIVQDIALSLKKMRGIESVGTVIWAKVPIVKFTWKDLGVEGDISYYNVLALRNTEMLREYCQWDHRVAPLGVWVKRWAKSCDIGDASRGSLSSYAYIILLIHYLQNCDPPVVPRLQEDFRNDETEPVIVDDCDVYFHRGVIDGWSENRMSVGKLFTGFLDYYARFDFETKVVQIRRKKPLRKCEKAWNRPLCIEDPFDLAHNLGSGVSNKMYVFIIQNIHNSRKNFLLSDIRNDFLKLRDIALEGEMPHDCYDSYGSLLLESIEHFAENDQRHEAEQSPQRNGSKLEKSHTGSNRNPARRPVFGTQIHLTVGRGVFNRRGKQLPQAAKASGMSCPCELCAQHNDGVGDDFL</sequence>